<dbReference type="OrthoDB" id="9812829at2"/>
<accession>A0A6I3LYX8</accession>
<protein>
    <submittedName>
        <fullName evidence="2">Carbohydrate-binding domain-containing protein</fullName>
    </submittedName>
</protein>
<dbReference type="Pfam" id="PF14262">
    <property type="entry name" value="Cthe_2159"/>
    <property type="match status" value="2"/>
</dbReference>
<feature type="compositionally biased region" description="Gly residues" evidence="1">
    <location>
        <begin position="584"/>
        <end position="601"/>
    </location>
</feature>
<evidence type="ECO:0000313" key="2">
    <source>
        <dbReference type="EMBL" id="MTH67740.1"/>
    </source>
</evidence>
<evidence type="ECO:0000313" key="3">
    <source>
        <dbReference type="Proteomes" id="UP000433071"/>
    </source>
</evidence>
<organism evidence="2 3">
    <name type="scientific">Agromyces bracchium</name>
    <dbReference type="NCBI Taxonomy" id="88376"/>
    <lineage>
        <taxon>Bacteria</taxon>
        <taxon>Bacillati</taxon>
        <taxon>Actinomycetota</taxon>
        <taxon>Actinomycetes</taxon>
        <taxon>Micrococcales</taxon>
        <taxon>Microbacteriaceae</taxon>
        <taxon>Agromyces</taxon>
    </lineage>
</organism>
<evidence type="ECO:0000256" key="1">
    <source>
        <dbReference type="SAM" id="MobiDB-lite"/>
    </source>
</evidence>
<gene>
    <name evidence="2" type="ORF">GJ743_05070</name>
</gene>
<dbReference type="InterPro" id="IPR025584">
    <property type="entry name" value="Cthe_2159"/>
</dbReference>
<feature type="compositionally biased region" description="Low complexity" evidence="1">
    <location>
        <begin position="7"/>
        <end position="22"/>
    </location>
</feature>
<comment type="caution">
    <text evidence="2">The sequence shown here is derived from an EMBL/GenBank/DDBJ whole genome shotgun (WGS) entry which is preliminary data.</text>
</comment>
<reference evidence="2 3" key="1">
    <citation type="submission" date="2019-11" db="EMBL/GenBank/DDBJ databases">
        <title>Agromyces kandeliae sp. nov., isolated from mangrove soil.</title>
        <authorList>
            <person name="Wang R."/>
        </authorList>
    </citation>
    <scope>NUCLEOTIDE SEQUENCE [LARGE SCALE GENOMIC DNA]</scope>
    <source>
        <strain evidence="2 3">JCM 11433</strain>
    </source>
</reference>
<feature type="region of interest" description="Disordered" evidence="1">
    <location>
        <begin position="577"/>
        <end position="601"/>
    </location>
</feature>
<dbReference type="Proteomes" id="UP000433071">
    <property type="component" value="Unassembled WGS sequence"/>
</dbReference>
<dbReference type="AlphaFoldDB" id="A0A6I3LYX8"/>
<dbReference type="EMBL" id="WMLB01000016">
    <property type="protein sequence ID" value="MTH67740.1"/>
    <property type="molecule type" value="Genomic_DNA"/>
</dbReference>
<feature type="region of interest" description="Disordered" evidence="1">
    <location>
        <begin position="1"/>
        <end position="22"/>
    </location>
</feature>
<proteinExistence type="predicted"/>
<keyword evidence="3" id="KW-1185">Reference proteome</keyword>
<name>A0A6I3LYX8_9MICO</name>
<sequence>MTPFRFPRSASAPADDTAAPRAATARRPWLAAARVAPIVLAGTLVFAGCTATNTAATDDGSSSGDSTVSLAATASVDPGVTAAEAMAENEDPPGEDGDDTWDTADEVAISLDGTTATVADGADATGVSVDGDTVTITAAGTYRLSGELAGQVVVDTADEGLVRIILDGVDITSDSTAALAIVNADRAQVVLADGSENTLADTSSYAEDADVNAALFSSADLEIAGSGSLTVQGNGNDGIASKDGLLVSGGEITVDAVDDGIRGKDEVVIEGGTVTVTAGGDGLKADNAEEADRGYIAIAGGTVTVDAGGDGLDAATDVVIWGGTLDVTAGGGAGSSVSEDTSTKGVKGAVSVIVDGGEVAVDAADDAIHTDNTAHLANGSITLATGDDGVHAEVALTVSGGTLDVTTSYEALEADAIAIAGGDTSVTASDDGVNAGSSLEISGGELVVDAEGDGLDSNGTIAMSGGDVVVNGPTGQGNGALDVDGGFDITGGTLVAGGSSGMAVAPSADAAQASVLVAFSQQVAAGTELQVVASDGTVVATYTAAKSVGSLAVSNADLVNGETYTVTANGSTVGSGVAGEQVSGMGGPGGGTGGGAPAPRG</sequence>
<dbReference type="RefSeq" id="WP_155050837.1">
    <property type="nucleotide sequence ID" value="NZ_BAAAIB010000010.1"/>
</dbReference>